<proteinExistence type="inferred from homology"/>
<evidence type="ECO:0000259" key="15">
    <source>
        <dbReference type="Pfam" id="PF21180"/>
    </source>
</evidence>
<dbReference type="InterPro" id="IPR013049">
    <property type="entry name" value="Spo11/TopoVI_A_N"/>
</dbReference>
<sequence>MDSEFSSNRHATPTNECEVPVRHPDLCFEDGNLAIVTRKQYFVVHRGLLCRHSNILAKQIAAMDTAGADTLEGRLAMPLEDDAQDIAHFLGALYGLTHDSAMKSFPVVSAILRLSTKYEVKHLRETSLEKLLRSWPAKLEDWDKREQAATSADGVYSPRSTLPYPLLIIKLGRETNAFEVLPSAFYDLSRNLPSQLMDGYTDADGVHHQLSDDDVGKVLRGKEHGARFFSTFIVTELEGRGRSPNCAHREEEHPAKRTCQMAFEAVTFELIRDLNGMVQNRNSDPLFTIADSVAMQTRDDQPGVENKTTFRRVKSQRDATRLENVSTRRRGPSETAALTMEQPHITGVLEPTHGDEGCFGMDITLAMSEDEADYGSMPPYASTHDGDDTYDAENTEPQEHIADMSEGDGRDEALTGVEEFVVCFLEQLVKARPRPGEMPKSSRTNNIVLHLADRREERVEQLPMRSMEMPRRSRGPSSRPFAQLFKTLDLIHEALIDDIPMTKRDMYYNDVDLYGSQSTVDRLVDDLAATWQISRADLSIRASPKGLICGSGLAIHLRSGGVVELSSGEPALIPASEDIERFEADNTLAWVLIVEKETLCSLELVMFPPSQCRILLLTLIWRVPILALVDGDAFGIDILSVYKYGSMCMQHEKEQLAAERVQWLGLWSSELSALGILKDALIPITKHDARKAGLGDIGAPTQPW</sequence>
<organism evidence="16 17">
    <name type="scientific">Trametes cubensis</name>
    <dbReference type="NCBI Taxonomy" id="1111947"/>
    <lineage>
        <taxon>Eukaryota</taxon>
        <taxon>Fungi</taxon>
        <taxon>Dikarya</taxon>
        <taxon>Basidiomycota</taxon>
        <taxon>Agaricomycotina</taxon>
        <taxon>Agaricomycetes</taxon>
        <taxon>Polyporales</taxon>
        <taxon>Polyporaceae</taxon>
        <taxon>Trametes</taxon>
    </lineage>
</organism>
<keyword evidence="11" id="KW-0539">Nucleus</keyword>
<dbReference type="SUPFAM" id="SSF56726">
    <property type="entry name" value="DNA topoisomerase IV, alpha subunit"/>
    <property type="match status" value="1"/>
</dbReference>
<evidence type="ECO:0000256" key="6">
    <source>
        <dbReference type="ARBA" id="ARBA00022723"/>
    </source>
</evidence>
<evidence type="ECO:0000256" key="5">
    <source>
        <dbReference type="ARBA" id="ARBA00012895"/>
    </source>
</evidence>
<evidence type="ECO:0000259" key="14">
    <source>
        <dbReference type="Pfam" id="PF04406"/>
    </source>
</evidence>
<dbReference type="PANTHER" id="PTHR10848">
    <property type="entry name" value="MEIOTIC RECOMBINATION PROTEIN SPO11"/>
    <property type="match status" value="1"/>
</dbReference>
<comment type="subcellular location">
    <subcellularLocation>
        <location evidence="3">Nucleus</location>
    </subcellularLocation>
</comment>
<comment type="caution">
    <text evidence="16">The sequence shown here is derived from an EMBL/GenBank/DDBJ whole genome shotgun (WGS) entry which is preliminary data.</text>
</comment>
<dbReference type="Proteomes" id="UP001215151">
    <property type="component" value="Unassembled WGS sequence"/>
</dbReference>
<evidence type="ECO:0000256" key="12">
    <source>
        <dbReference type="PROSITE-ProRule" id="PRU01385"/>
    </source>
</evidence>
<evidence type="ECO:0000256" key="4">
    <source>
        <dbReference type="ARBA" id="ARBA00006559"/>
    </source>
</evidence>
<evidence type="ECO:0000313" key="16">
    <source>
        <dbReference type="EMBL" id="KAJ8488891.1"/>
    </source>
</evidence>
<evidence type="ECO:0000256" key="1">
    <source>
        <dbReference type="ARBA" id="ARBA00000185"/>
    </source>
</evidence>
<dbReference type="GO" id="GO:0046872">
    <property type="term" value="F:metal ion binding"/>
    <property type="evidence" value="ECO:0007669"/>
    <property type="project" value="UniProtKB-KW"/>
</dbReference>
<keyword evidence="8 12" id="KW-0799">Topoisomerase</keyword>
<comment type="cofactor">
    <cofactor evidence="2">
        <name>Mg(2+)</name>
        <dbReference type="ChEBI" id="CHEBI:18420"/>
    </cofactor>
</comment>
<dbReference type="GO" id="GO:0003918">
    <property type="term" value="F:DNA topoisomerase type II (double strand cut, ATP-hydrolyzing) activity"/>
    <property type="evidence" value="ECO:0007669"/>
    <property type="project" value="UniProtKB-UniRule"/>
</dbReference>
<dbReference type="InterPro" id="IPR002815">
    <property type="entry name" value="Spo11/TopoVI_A"/>
</dbReference>
<dbReference type="EMBL" id="JAPEVG010000056">
    <property type="protein sequence ID" value="KAJ8488891.1"/>
    <property type="molecule type" value="Genomic_DNA"/>
</dbReference>
<feature type="region of interest" description="Disordered" evidence="13">
    <location>
        <begin position="314"/>
        <end position="334"/>
    </location>
</feature>
<evidence type="ECO:0000256" key="11">
    <source>
        <dbReference type="ARBA" id="ARBA00023242"/>
    </source>
</evidence>
<dbReference type="GO" id="GO:0003677">
    <property type="term" value="F:DNA binding"/>
    <property type="evidence" value="ECO:0007669"/>
    <property type="project" value="UniProtKB-UniRule"/>
</dbReference>
<feature type="domain" description="Spo11/DNA topoisomerase VI subunit A N-terminal" evidence="14">
    <location>
        <begin position="480"/>
        <end position="540"/>
    </location>
</feature>
<feature type="domain" description="Topoisomerase 6 subunit A/Spo11 TOPRIM" evidence="15">
    <location>
        <begin position="610"/>
        <end position="692"/>
    </location>
</feature>
<keyword evidence="7" id="KW-0460">Magnesium</keyword>
<dbReference type="Gene3D" id="1.10.10.10">
    <property type="entry name" value="Winged helix-like DNA-binding domain superfamily/Winged helix DNA-binding domain"/>
    <property type="match status" value="1"/>
</dbReference>
<comment type="similarity">
    <text evidence="4 12">Belongs to the TOP6A family.</text>
</comment>
<dbReference type="InterPro" id="IPR036388">
    <property type="entry name" value="WH-like_DNA-bd_sf"/>
</dbReference>
<dbReference type="Pfam" id="PF21180">
    <property type="entry name" value="TOP6A-Spo11_Toprim"/>
    <property type="match status" value="1"/>
</dbReference>
<keyword evidence="9 12" id="KW-0238">DNA-binding</keyword>
<dbReference type="GO" id="GO:0000706">
    <property type="term" value="P:meiotic DNA double-strand break processing"/>
    <property type="evidence" value="ECO:0007669"/>
    <property type="project" value="TreeGrafter"/>
</dbReference>
<dbReference type="InterPro" id="IPR034136">
    <property type="entry name" value="TOPRIM_Topo6A/Spo11"/>
</dbReference>
<protein>
    <recommendedName>
        <fullName evidence="5">DNA topoisomerase (ATP-hydrolyzing)</fullName>
        <ecNumber evidence="5">5.6.2.2</ecNumber>
    </recommendedName>
</protein>
<feature type="active site" description="O-(5'-phospho-DNA)-tyrosine intermediate" evidence="12">
    <location>
        <position position="508"/>
    </location>
</feature>
<accession>A0AAD7TYK5</accession>
<dbReference type="PROSITE" id="PS52041">
    <property type="entry name" value="TOPO_IIB"/>
    <property type="match status" value="1"/>
</dbReference>
<dbReference type="Pfam" id="PF04406">
    <property type="entry name" value="TP6A_N"/>
    <property type="match status" value="1"/>
</dbReference>
<evidence type="ECO:0000256" key="3">
    <source>
        <dbReference type="ARBA" id="ARBA00004123"/>
    </source>
</evidence>
<dbReference type="GO" id="GO:0000228">
    <property type="term" value="C:nuclear chromosome"/>
    <property type="evidence" value="ECO:0007669"/>
    <property type="project" value="TreeGrafter"/>
</dbReference>
<dbReference type="PANTHER" id="PTHR10848:SF0">
    <property type="entry name" value="MEIOTIC RECOMBINATION PROTEIN SPO11"/>
    <property type="match status" value="1"/>
</dbReference>
<dbReference type="AlphaFoldDB" id="A0AAD7TYK5"/>
<evidence type="ECO:0000256" key="13">
    <source>
        <dbReference type="SAM" id="MobiDB-lite"/>
    </source>
</evidence>
<dbReference type="InterPro" id="IPR013048">
    <property type="entry name" value="Meiotic_Spo11"/>
</dbReference>
<keyword evidence="10 12" id="KW-0413">Isomerase</keyword>
<dbReference type="Gene3D" id="3.40.1360.10">
    <property type="match status" value="1"/>
</dbReference>
<dbReference type="PRINTS" id="PR01550">
    <property type="entry name" value="TOP6AFAMILY"/>
</dbReference>
<keyword evidence="6" id="KW-0479">Metal-binding</keyword>
<name>A0AAD7TYK5_9APHY</name>
<dbReference type="GO" id="GO:0005524">
    <property type="term" value="F:ATP binding"/>
    <property type="evidence" value="ECO:0007669"/>
    <property type="project" value="InterPro"/>
</dbReference>
<evidence type="ECO:0000256" key="8">
    <source>
        <dbReference type="ARBA" id="ARBA00023029"/>
    </source>
</evidence>
<dbReference type="InterPro" id="IPR036078">
    <property type="entry name" value="Spo11/TopoVI_A_sf"/>
</dbReference>
<evidence type="ECO:0000313" key="17">
    <source>
        <dbReference type="Proteomes" id="UP001215151"/>
    </source>
</evidence>
<evidence type="ECO:0000256" key="7">
    <source>
        <dbReference type="ARBA" id="ARBA00022842"/>
    </source>
</evidence>
<dbReference type="GO" id="GO:0007131">
    <property type="term" value="P:reciprocal meiotic recombination"/>
    <property type="evidence" value="ECO:0007669"/>
    <property type="project" value="TreeGrafter"/>
</dbReference>
<comment type="catalytic activity">
    <reaction evidence="1 12">
        <text>ATP-dependent breakage, passage and rejoining of double-stranded DNA.</text>
        <dbReference type="EC" id="5.6.2.2"/>
    </reaction>
</comment>
<evidence type="ECO:0000256" key="9">
    <source>
        <dbReference type="ARBA" id="ARBA00023125"/>
    </source>
</evidence>
<gene>
    <name evidence="16" type="ORF">ONZ51_g3259</name>
</gene>
<evidence type="ECO:0000256" key="2">
    <source>
        <dbReference type="ARBA" id="ARBA00001946"/>
    </source>
</evidence>
<reference evidence="16" key="1">
    <citation type="submission" date="2022-11" db="EMBL/GenBank/DDBJ databases">
        <title>Genome Sequence of Cubamyces cubensis.</title>
        <authorList>
            <person name="Buettner E."/>
        </authorList>
    </citation>
    <scope>NUCLEOTIDE SEQUENCE</scope>
    <source>
        <strain evidence="16">MPL-01</strain>
    </source>
</reference>
<dbReference type="PRINTS" id="PR01551">
    <property type="entry name" value="SPO11HOMOLOG"/>
</dbReference>
<dbReference type="GO" id="GO:0042138">
    <property type="term" value="P:meiotic DNA double-strand break formation"/>
    <property type="evidence" value="ECO:0007669"/>
    <property type="project" value="InterPro"/>
</dbReference>
<evidence type="ECO:0000256" key="10">
    <source>
        <dbReference type="ARBA" id="ARBA00023235"/>
    </source>
</evidence>
<keyword evidence="17" id="KW-1185">Reference proteome</keyword>
<dbReference type="EC" id="5.6.2.2" evidence="5"/>